<keyword evidence="1" id="KW-0472">Membrane</keyword>
<dbReference type="RefSeq" id="WP_268922583.1">
    <property type="nucleotide sequence ID" value="NZ_JAPTGC010000004.1"/>
</dbReference>
<accession>A0ABT4IKS2</accession>
<gene>
    <name evidence="2" type="ORF">O0S09_03605</name>
</gene>
<protein>
    <submittedName>
        <fullName evidence="2">Uncharacterized protein</fullName>
    </submittedName>
</protein>
<keyword evidence="1" id="KW-0812">Transmembrane</keyword>
<proteinExistence type="predicted"/>
<feature type="transmembrane region" description="Helical" evidence="1">
    <location>
        <begin position="91"/>
        <end position="112"/>
    </location>
</feature>
<comment type="caution">
    <text evidence="2">The sequence shown here is derived from an EMBL/GenBank/DDBJ whole genome shotgun (WGS) entry which is preliminary data.</text>
</comment>
<feature type="transmembrane region" description="Helical" evidence="1">
    <location>
        <begin position="60"/>
        <end position="85"/>
    </location>
</feature>
<feature type="transmembrane region" description="Helical" evidence="1">
    <location>
        <begin position="9"/>
        <end position="25"/>
    </location>
</feature>
<dbReference type="Proteomes" id="UP001141336">
    <property type="component" value="Unassembled WGS sequence"/>
</dbReference>
<feature type="transmembrane region" description="Helical" evidence="1">
    <location>
        <begin position="31"/>
        <end position="48"/>
    </location>
</feature>
<keyword evidence="1" id="KW-1133">Transmembrane helix</keyword>
<keyword evidence="3" id="KW-1185">Reference proteome</keyword>
<reference evidence="2" key="1">
    <citation type="submission" date="2022-12" db="EMBL/GenBank/DDBJ databases">
        <title>Isolation and characterisation of novel Methanocorpusculum spp. from native Australian herbivores indicates the genus is ancestrally host-associated.</title>
        <authorList>
            <person name="Volmer J.G."/>
            <person name="Soo R.M."/>
            <person name="Evans P.N."/>
            <person name="Hoedt E.C."/>
            <person name="Astorga Alsina A.L."/>
            <person name="Woodcroft B.J."/>
            <person name="Tyson G.W."/>
            <person name="Hugenholtz P."/>
            <person name="Morrison M."/>
        </authorList>
    </citation>
    <scope>NUCLEOTIDE SEQUENCE</scope>
    <source>
        <strain evidence="2">CW153</strain>
    </source>
</reference>
<organism evidence="2 3">
    <name type="scientific">Methanocorpusculum vombati</name>
    <dbReference type="NCBI Taxonomy" id="3002864"/>
    <lineage>
        <taxon>Archaea</taxon>
        <taxon>Methanobacteriati</taxon>
        <taxon>Methanobacteriota</taxon>
        <taxon>Stenosarchaea group</taxon>
        <taxon>Methanomicrobia</taxon>
        <taxon>Methanomicrobiales</taxon>
        <taxon>Methanocorpusculaceae</taxon>
        <taxon>Methanocorpusculum</taxon>
    </lineage>
</organism>
<evidence type="ECO:0000256" key="1">
    <source>
        <dbReference type="SAM" id="Phobius"/>
    </source>
</evidence>
<sequence length="115" mass="12631">MLPYGDPRVLLLTAILTFSIMPIGMSLHIDRWILLTLILLGVLYYSLTADKQESGITFSLTDPTIIGVIIGGIVVCTGVILSINWEVMDKIMIWVGVGTSSILALCYVIAYIKKE</sequence>
<evidence type="ECO:0000313" key="3">
    <source>
        <dbReference type="Proteomes" id="UP001141336"/>
    </source>
</evidence>
<dbReference type="EMBL" id="JAPTGC010000004">
    <property type="protein sequence ID" value="MCZ0862341.1"/>
    <property type="molecule type" value="Genomic_DNA"/>
</dbReference>
<name>A0ABT4IKS2_9EURY</name>
<evidence type="ECO:0000313" key="2">
    <source>
        <dbReference type="EMBL" id="MCZ0862341.1"/>
    </source>
</evidence>